<dbReference type="EMBL" id="JAANQT010001163">
    <property type="protein sequence ID" value="KAG1306297.1"/>
    <property type="molecule type" value="Genomic_DNA"/>
</dbReference>
<dbReference type="Proteomes" id="UP000716291">
    <property type="component" value="Unassembled WGS sequence"/>
</dbReference>
<evidence type="ECO:0000313" key="1">
    <source>
        <dbReference type="EMBL" id="KAG1306297.1"/>
    </source>
</evidence>
<name>A0A9P6X6G1_RHIOR</name>
<organism evidence="1 2">
    <name type="scientific">Rhizopus oryzae</name>
    <name type="common">Mucormycosis agent</name>
    <name type="synonym">Rhizopus arrhizus var. delemar</name>
    <dbReference type="NCBI Taxonomy" id="64495"/>
    <lineage>
        <taxon>Eukaryota</taxon>
        <taxon>Fungi</taxon>
        <taxon>Fungi incertae sedis</taxon>
        <taxon>Mucoromycota</taxon>
        <taxon>Mucoromycotina</taxon>
        <taxon>Mucoromycetes</taxon>
        <taxon>Mucorales</taxon>
        <taxon>Mucorineae</taxon>
        <taxon>Rhizopodaceae</taxon>
        <taxon>Rhizopus</taxon>
    </lineage>
</organism>
<evidence type="ECO:0000313" key="2">
    <source>
        <dbReference type="Proteomes" id="UP000716291"/>
    </source>
</evidence>
<proteinExistence type="predicted"/>
<sequence length="545" mass="63671">MPDWGNLTPEILCYIFEFTIQNEPDQLSYFLVCKNWNRIYTPLFYKSVTIDDSTQLRMFLNSMEAGKVGKFVREIEIRPVLYGEDSFRFIWRLATTCPNVDRLENPIDYYGPLMVLEDVCPRIWKLKCLPDCYSTVIDHYYAVALKLKDHLCSLTIWGYNPGSPSITNDLKHFTQLTHVRFGMGYNEYRQCLMIYDKVIERCPRLTTLDIEEQFPPDDQRILTTLRLSKIVPRPEIKELNVIITYHPGTLRYLINKFPKLTQLTFETNINLREPVLREFRSYCSKSSDTFVGYLHSIPDYTISIPCNEDLIEAYFRRCPQSTCRVKVHDEPYPRLVLTPGRATISCDKEELQHWCNILLSHVSLVCFNEADENSQESVNMLDWCIALETLELPLTSLNDLTILLQDKTCHRLKKLCVFTEIQDRCLVVPSFMFPSLSRLKVYRTGSYRVKTAFSVNLTGLSLDELEMKFEMDGQDTKTSKLIEIQIESDRSKIKYLVEDVSGRICYREWFPSSTARLQVIIRCSFLKTFAVTFGENVMYYIASLT</sequence>
<gene>
    <name evidence="1" type="ORF">G6F64_007706</name>
</gene>
<comment type="caution">
    <text evidence="1">The sequence shown here is derived from an EMBL/GenBank/DDBJ whole genome shotgun (WGS) entry which is preliminary data.</text>
</comment>
<keyword evidence="2" id="KW-1185">Reference proteome</keyword>
<dbReference type="InterPro" id="IPR032675">
    <property type="entry name" value="LRR_dom_sf"/>
</dbReference>
<protein>
    <recommendedName>
        <fullName evidence="3">F-box domain-containing protein</fullName>
    </recommendedName>
</protein>
<accession>A0A9P6X6G1</accession>
<dbReference type="AlphaFoldDB" id="A0A9P6X6G1"/>
<evidence type="ECO:0008006" key="3">
    <source>
        <dbReference type="Google" id="ProtNLM"/>
    </source>
</evidence>
<reference evidence="1" key="1">
    <citation type="journal article" date="2020" name="Microb. Genom.">
        <title>Genetic diversity of clinical and environmental Mucorales isolates obtained from an investigation of mucormycosis cases among solid organ transplant recipients.</title>
        <authorList>
            <person name="Nguyen M.H."/>
            <person name="Kaul D."/>
            <person name="Muto C."/>
            <person name="Cheng S.J."/>
            <person name="Richter R.A."/>
            <person name="Bruno V.M."/>
            <person name="Liu G."/>
            <person name="Beyhan S."/>
            <person name="Sundermann A.J."/>
            <person name="Mounaud S."/>
            <person name="Pasculle A.W."/>
            <person name="Nierman W.C."/>
            <person name="Driscoll E."/>
            <person name="Cumbie R."/>
            <person name="Clancy C.J."/>
            <person name="Dupont C.L."/>
        </authorList>
    </citation>
    <scope>NUCLEOTIDE SEQUENCE</scope>
    <source>
        <strain evidence="1">GL11</strain>
    </source>
</reference>
<dbReference type="Gene3D" id="3.80.10.10">
    <property type="entry name" value="Ribonuclease Inhibitor"/>
    <property type="match status" value="1"/>
</dbReference>